<dbReference type="GeneID" id="100169543"/>
<dbReference type="SUPFAM" id="SSF54928">
    <property type="entry name" value="RNA-binding domain, RBD"/>
    <property type="match status" value="1"/>
</dbReference>
<dbReference type="InterPro" id="IPR012677">
    <property type="entry name" value="Nucleotide-bd_a/b_plait_sf"/>
</dbReference>
<proteinExistence type="inferred from homology"/>
<dbReference type="EnsemblMetazoa" id="XM_001950624.5">
    <property type="protein sequence ID" value="XP_001950659.1"/>
    <property type="gene ID" value="LOC100169543"/>
</dbReference>
<evidence type="ECO:0000256" key="4">
    <source>
        <dbReference type="PROSITE-ProRule" id="PRU00176"/>
    </source>
</evidence>
<evidence type="ECO:0000259" key="5">
    <source>
        <dbReference type="PROSITE" id="PS50102"/>
    </source>
</evidence>
<reference evidence="7" key="1">
    <citation type="submission" date="2010-06" db="EMBL/GenBank/DDBJ databases">
        <authorList>
            <person name="Jiang H."/>
            <person name="Abraham K."/>
            <person name="Ali S."/>
            <person name="Alsbrooks S.L."/>
            <person name="Anim B.N."/>
            <person name="Anosike U.S."/>
            <person name="Attaway T."/>
            <person name="Bandaranaike D.P."/>
            <person name="Battles P.K."/>
            <person name="Bell S.N."/>
            <person name="Bell A.V."/>
            <person name="Beltran B."/>
            <person name="Bickham C."/>
            <person name="Bustamante Y."/>
            <person name="Caleb T."/>
            <person name="Canada A."/>
            <person name="Cardenas V."/>
            <person name="Carter K."/>
            <person name="Chacko J."/>
            <person name="Chandrabose M.N."/>
            <person name="Chavez D."/>
            <person name="Chavez A."/>
            <person name="Chen L."/>
            <person name="Chu H.-S."/>
            <person name="Claassen K.J."/>
            <person name="Cockrell R."/>
            <person name="Collins M."/>
            <person name="Cooper J.A."/>
            <person name="Cree A."/>
            <person name="Curry S.M."/>
            <person name="Da Y."/>
            <person name="Dao M.D."/>
            <person name="Das B."/>
            <person name="Davila M.-L."/>
            <person name="Davy-Carroll L."/>
            <person name="Denson S."/>
            <person name="Dinh H."/>
            <person name="Ebong V.E."/>
            <person name="Edwards J.R."/>
            <person name="Egan A."/>
            <person name="El-Daye J."/>
            <person name="Escobedo L."/>
            <person name="Fernandez S."/>
            <person name="Fernando P.R."/>
            <person name="Flagg N."/>
            <person name="Forbes L.D."/>
            <person name="Fowler R.G."/>
            <person name="Fu Q."/>
            <person name="Gabisi R.A."/>
            <person name="Ganer J."/>
            <person name="Garbino Pronczuk A."/>
            <person name="Garcia R.M."/>
            <person name="Garner T."/>
            <person name="Garrett T.E."/>
            <person name="Gonzalez D.A."/>
            <person name="Hamid H."/>
            <person name="Hawkins E.S."/>
            <person name="Hirani K."/>
            <person name="Hogues M.E."/>
            <person name="Hollins B."/>
            <person name="Hsiao C.-H."/>
            <person name="Jabil R."/>
            <person name="James M.L."/>
            <person name="Jhangiani S.N."/>
            <person name="Johnson B."/>
            <person name="Johnson Q."/>
            <person name="Joshi V."/>
            <person name="Kalu J.B."/>
            <person name="Kam C."/>
            <person name="Kashfia A."/>
            <person name="Keebler J."/>
            <person name="Kisamo H."/>
            <person name="Kovar C.L."/>
            <person name="Lago L.A."/>
            <person name="Lai C.-Y."/>
            <person name="Laidlaw J."/>
            <person name="Lara F."/>
            <person name="Le T.-K."/>
            <person name="Lee S.L."/>
            <person name="Legall F.H."/>
            <person name="Lemon S.J."/>
            <person name="Lewis L.R."/>
            <person name="Li B."/>
            <person name="Liu Y."/>
            <person name="Liu Y.-S."/>
            <person name="Lopez J."/>
            <person name="Lozado R.J."/>
            <person name="Lu J."/>
            <person name="Madu R.C."/>
            <person name="Maheshwari M."/>
            <person name="Maheshwari R."/>
            <person name="Malloy K."/>
            <person name="Martinez E."/>
            <person name="Mathew T."/>
            <person name="Mercado I.C."/>
            <person name="Mercado C."/>
            <person name="Meyer B."/>
            <person name="Montgomery K."/>
            <person name="Morgan M.B."/>
            <person name="Munidasa M."/>
            <person name="Nazareth L.V."/>
            <person name="Nelson J."/>
            <person name="Ng B.M."/>
            <person name="Nguyen N.B."/>
            <person name="Nguyen P.Q."/>
            <person name="Nguyen T."/>
            <person name="Obregon M."/>
            <person name="Okwuonu G.O."/>
            <person name="Onwere C.G."/>
            <person name="Orozco G."/>
            <person name="Parra A."/>
            <person name="Patel S."/>
            <person name="Patil S."/>
            <person name="Perez A."/>
            <person name="Perez Y."/>
            <person name="Pham C."/>
            <person name="Primus E.L."/>
            <person name="Pu L.-L."/>
            <person name="Puazo M."/>
            <person name="Qin X."/>
            <person name="Quiroz J.B."/>
            <person name="Reese J."/>
            <person name="Richards S."/>
            <person name="Rives C.M."/>
            <person name="Robberts R."/>
            <person name="Ruiz S.J."/>
            <person name="Ruiz M.J."/>
            <person name="Santibanez J."/>
            <person name="Schneider B.W."/>
            <person name="Sisson I."/>
            <person name="Smith M."/>
            <person name="Sodergren E."/>
            <person name="Song X.-Z."/>
            <person name="Song B.B."/>
            <person name="Summersgill H."/>
            <person name="Thelus R."/>
            <person name="Thornton R.D."/>
            <person name="Trejos Z.Y."/>
            <person name="Usmani K."/>
            <person name="Vattathil S."/>
            <person name="Villasana D."/>
            <person name="Walker D.L."/>
            <person name="Wang S."/>
            <person name="Wang K."/>
            <person name="White C.S."/>
            <person name="Williams A.C."/>
            <person name="Williamson J."/>
            <person name="Wilson K."/>
            <person name="Woghiren I.O."/>
            <person name="Woodworth J.R."/>
            <person name="Worley K.C."/>
            <person name="Wright R.A."/>
            <person name="Wu W."/>
            <person name="Young L."/>
            <person name="Zhang L."/>
            <person name="Zhang J."/>
            <person name="Zhu Y."/>
            <person name="Muzny D.M."/>
            <person name="Weinstock G."/>
            <person name="Gibbs R.A."/>
        </authorList>
    </citation>
    <scope>NUCLEOTIDE SEQUENCE [LARGE SCALE GENOMIC DNA]</scope>
    <source>
        <strain evidence="7">LSR1</strain>
    </source>
</reference>
<evidence type="ECO:0000256" key="1">
    <source>
        <dbReference type="ARBA" id="ARBA00008920"/>
    </source>
</evidence>
<sequence length="348" mass="39645">MYTNQYTPQYSQYNQQYQQYPSANYYQVYNNYNQPPAYNVPPPTQTATTFISPNVPPVQQPQVSTPGQNVTSLWMGSLEPYMTESFITGAFQKMGEYPKNVKLMRNKNTGETAGYAFVDFYDPVSIMHKLNGKYIPGTNPPVRFKLNHAGNPGKITTSDKDFSVWLGELSSDVDDYQLYKTFACRYQSIRTAKVVLDSAGYSKGYGFIRFSSEEEQKHCLNNMNGFPGLGTKPIKVSSVIPKSERHIVVASNDSQGYKASQDYGQYFETNYWHRYSIWNQPEIQNNVLKPEPAIETAVIKTNGNLNLVDYKKSIDVDALNKDLVTQDYNLWDALESSKWLPIDTLEVI</sequence>
<dbReference type="RefSeq" id="XP_001950659.1">
    <property type="nucleotide sequence ID" value="XM_001950624.4"/>
</dbReference>
<protein>
    <recommendedName>
        <fullName evidence="3">tRNA selenocysteine-associated protein 1</fullName>
    </recommendedName>
</protein>
<evidence type="ECO:0000256" key="2">
    <source>
        <dbReference type="ARBA" id="ARBA00022884"/>
    </source>
</evidence>
<keyword evidence="2 4" id="KW-0694">RNA-binding</keyword>
<dbReference type="FunFam" id="3.30.70.330:FF:000159">
    <property type="entry name" value="tRNA selenocysteine 1-associated protein 1"/>
    <property type="match status" value="1"/>
</dbReference>
<dbReference type="InterPro" id="IPR041085">
    <property type="entry name" value="TSAP1_C"/>
</dbReference>
<comment type="similarity">
    <text evidence="1">Belongs to the RRM TRSPAP family.</text>
</comment>
<evidence type="ECO:0000256" key="3">
    <source>
        <dbReference type="ARBA" id="ARBA00033477"/>
    </source>
</evidence>
<dbReference type="OrthoDB" id="446113at2759"/>
<dbReference type="Pfam" id="PF17654">
    <property type="entry name" value="Trnau1ap"/>
    <property type="match status" value="1"/>
</dbReference>
<dbReference type="OMA" id="QTYSWWR"/>
<dbReference type="Proteomes" id="UP000007819">
    <property type="component" value="Chromosome A1"/>
</dbReference>
<dbReference type="Gene3D" id="3.30.70.330">
    <property type="match status" value="2"/>
</dbReference>
<feature type="domain" description="RRM" evidence="5">
    <location>
        <begin position="71"/>
        <end position="149"/>
    </location>
</feature>
<evidence type="ECO:0000313" key="7">
    <source>
        <dbReference type="Proteomes" id="UP000007819"/>
    </source>
</evidence>
<accession>A0A8R2A6H8</accession>
<dbReference type="KEGG" id="api:100169543"/>
<dbReference type="PROSITE" id="PS50102">
    <property type="entry name" value="RRM"/>
    <property type="match status" value="2"/>
</dbReference>
<organism evidence="6 7">
    <name type="scientific">Acyrthosiphon pisum</name>
    <name type="common">Pea aphid</name>
    <dbReference type="NCBI Taxonomy" id="7029"/>
    <lineage>
        <taxon>Eukaryota</taxon>
        <taxon>Metazoa</taxon>
        <taxon>Ecdysozoa</taxon>
        <taxon>Arthropoda</taxon>
        <taxon>Hexapoda</taxon>
        <taxon>Insecta</taxon>
        <taxon>Pterygota</taxon>
        <taxon>Neoptera</taxon>
        <taxon>Paraneoptera</taxon>
        <taxon>Hemiptera</taxon>
        <taxon>Sternorrhyncha</taxon>
        <taxon>Aphidomorpha</taxon>
        <taxon>Aphidoidea</taxon>
        <taxon>Aphididae</taxon>
        <taxon>Macrosiphini</taxon>
        <taxon>Acyrthosiphon</taxon>
    </lineage>
</organism>
<feature type="domain" description="RRM" evidence="5">
    <location>
        <begin position="162"/>
        <end position="241"/>
    </location>
</feature>
<dbReference type="SMART" id="SM00360">
    <property type="entry name" value="RRM"/>
    <property type="match status" value="2"/>
</dbReference>
<dbReference type="PANTHER" id="PTHR37457:SF3">
    <property type="entry name" value="TRNA SELENOCYSTEINE-ASSOCIATED PROTEIN 1"/>
    <property type="match status" value="1"/>
</dbReference>
<dbReference type="PANTHER" id="PTHR37457">
    <property type="entry name" value="TRNA SELENOCYSTEINE 1-ASSOCIATED PROTEIN 1-RELATED"/>
    <property type="match status" value="1"/>
</dbReference>
<dbReference type="InterPro" id="IPR000504">
    <property type="entry name" value="RRM_dom"/>
</dbReference>
<dbReference type="Pfam" id="PF00076">
    <property type="entry name" value="RRM_1"/>
    <property type="match status" value="2"/>
</dbReference>
<name>A0A8R2A6H8_ACYPI</name>
<dbReference type="InterPro" id="IPR035979">
    <property type="entry name" value="RBD_domain_sf"/>
</dbReference>
<dbReference type="AlphaFoldDB" id="A0A8R2A6H8"/>
<evidence type="ECO:0000313" key="6">
    <source>
        <dbReference type="EnsemblMetazoa" id="XP_001950659.1"/>
    </source>
</evidence>
<keyword evidence="7" id="KW-1185">Reference proteome</keyword>
<dbReference type="InterPro" id="IPR040434">
    <property type="entry name" value="TSAP1"/>
</dbReference>
<dbReference type="GO" id="GO:0003723">
    <property type="term" value="F:RNA binding"/>
    <property type="evidence" value="ECO:0007669"/>
    <property type="project" value="UniProtKB-UniRule"/>
</dbReference>
<reference evidence="6" key="2">
    <citation type="submission" date="2022-06" db="UniProtKB">
        <authorList>
            <consortium name="EnsemblMetazoa"/>
        </authorList>
    </citation>
    <scope>IDENTIFICATION</scope>
</reference>